<keyword evidence="8" id="KW-0812">Transmembrane</keyword>
<evidence type="ECO:0000256" key="2">
    <source>
        <dbReference type="ARBA" id="ARBA00004370"/>
    </source>
</evidence>
<sequence length="365" mass="42560">MKIFYNIAVRILLLLLVLIFCSTIIFIFINIIFILLKYSLPSFISIKVRRFQVYTFILLSIIFIYFFISFIAKPINNILRWLRLLSDGSYKHEDKTQLFKIKSSFKLNKWSYILYKELIFQMDNLTEILLENEKQHKLLEENRRQWTAGITHDLKTPLSYIRGYSSMITVQKYQWNSEEIKTFAKKIEEKAVHMETLINDLSTSLKFYDGDLLLKKDAININLFVKQIVIDLANNPISKDYSFSFESNLNDDILIIDTQLIGRSLQNIIMNAVLHNISETKIQVTLDKRDNYFYIQIKDNGKGMDEETLKNMFVKYFRGISTDSPSDGSGLGMALSKQFIEAHDGIIDVESKINKGTCVTIRLPA</sequence>
<dbReference type="Pfam" id="PF00512">
    <property type="entry name" value="HisKA"/>
    <property type="match status" value="1"/>
</dbReference>
<dbReference type="GO" id="GO:0000155">
    <property type="term" value="F:phosphorelay sensor kinase activity"/>
    <property type="evidence" value="ECO:0007669"/>
    <property type="project" value="InterPro"/>
</dbReference>
<comment type="caution">
    <text evidence="10">The sequence shown here is derived from an EMBL/GenBank/DDBJ whole genome shotgun (WGS) entry which is preliminary data.</text>
</comment>
<comment type="catalytic activity">
    <reaction evidence="1">
        <text>ATP + protein L-histidine = ADP + protein N-phospho-L-histidine.</text>
        <dbReference type="EC" id="2.7.13.3"/>
    </reaction>
</comment>
<keyword evidence="6 10" id="KW-0418">Kinase</keyword>
<evidence type="ECO:0000256" key="3">
    <source>
        <dbReference type="ARBA" id="ARBA00012438"/>
    </source>
</evidence>
<dbReference type="PROSITE" id="PS50109">
    <property type="entry name" value="HIS_KIN"/>
    <property type="match status" value="1"/>
</dbReference>
<dbReference type="InterPro" id="IPR050351">
    <property type="entry name" value="BphY/WalK/GraS-like"/>
</dbReference>
<dbReference type="CDD" id="cd00082">
    <property type="entry name" value="HisKA"/>
    <property type="match status" value="1"/>
</dbReference>
<dbReference type="GO" id="GO:0004721">
    <property type="term" value="F:phosphoprotein phosphatase activity"/>
    <property type="evidence" value="ECO:0007669"/>
    <property type="project" value="TreeGrafter"/>
</dbReference>
<dbReference type="Pfam" id="PF02518">
    <property type="entry name" value="HATPase_c"/>
    <property type="match status" value="1"/>
</dbReference>
<evidence type="ECO:0000256" key="7">
    <source>
        <dbReference type="ARBA" id="ARBA00023012"/>
    </source>
</evidence>
<keyword evidence="8" id="KW-1133">Transmembrane helix</keyword>
<name>A0A1S8TE59_9CLOT</name>
<dbReference type="GO" id="GO:0005886">
    <property type="term" value="C:plasma membrane"/>
    <property type="evidence" value="ECO:0007669"/>
    <property type="project" value="TreeGrafter"/>
</dbReference>
<dbReference type="Proteomes" id="UP000190890">
    <property type="component" value="Unassembled WGS sequence"/>
</dbReference>
<feature type="transmembrane region" description="Helical" evidence="8">
    <location>
        <begin position="12"/>
        <end position="36"/>
    </location>
</feature>
<gene>
    <name evidence="10" type="primary">yycG_2</name>
    <name evidence="10" type="ORF">CLPUN_29460</name>
</gene>
<reference evidence="10 11" key="1">
    <citation type="submission" date="2016-05" db="EMBL/GenBank/DDBJ databases">
        <title>Microbial solvent formation.</title>
        <authorList>
            <person name="Poehlein A."/>
            <person name="Montoya Solano J.D."/>
            <person name="Flitsch S."/>
            <person name="Krabben P."/>
            <person name="Duerre P."/>
            <person name="Daniel R."/>
        </authorList>
    </citation>
    <scope>NUCLEOTIDE SEQUENCE [LARGE SCALE GENOMIC DNA]</scope>
    <source>
        <strain evidence="10 11">DSM 2619</strain>
    </source>
</reference>
<dbReference type="STRING" id="29367.CLPUN_29460"/>
<feature type="domain" description="Histidine kinase" evidence="9">
    <location>
        <begin position="149"/>
        <end position="365"/>
    </location>
</feature>
<dbReference type="Gene3D" id="3.30.565.10">
    <property type="entry name" value="Histidine kinase-like ATPase, C-terminal domain"/>
    <property type="match status" value="1"/>
</dbReference>
<dbReference type="PANTHER" id="PTHR45453:SF1">
    <property type="entry name" value="PHOSPHATE REGULON SENSOR PROTEIN PHOR"/>
    <property type="match status" value="1"/>
</dbReference>
<evidence type="ECO:0000259" key="9">
    <source>
        <dbReference type="PROSITE" id="PS50109"/>
    </source>
</evidence>
<dbReference type="InterPro" id="IPR004358">
    <property type="entry name" value="Sig_transdc_His_kin-like_C"/>
</dbReference>
<evidence type="ECO:0000256" key="6">
    <source>
        <dbReference type="ARBA" id="ARBA00022777"/>
    </source>
</evidence>
<evidence type="ECO:0000256" key="1">
    <source>
        <dbReference type="ARBA" id="ARBA00000085"/>
    </source>
</evidence>
<protein>
    <recommendedName>
        <fullName evidence="3">histidine kinase</fullName>
        <ecNumber evidence="3">2.7.13.3</ecNumber>
    </recommendedName>
</protein>
<proteinExistence type="predicted"/>
<dbReference type="SUPFAM" id="SSF47384">
    <property type="entry name" value="Homodimeric domain of signal transducing histidine kinase"/>
    <property type="match status" value="1"/>
</dbReference>
<dbReference type="InterPro" id="IPR005467">
    <property type="entry name" value="His_kinase_dom"/>
</dbReference>
<dbReference type="EMBL" id="LZZM01000179">
    <property type="protein sequence ID" value="OOM75909.1"/>
    <property type="molecule type" value="Genomic_DNA"/>
</dbReference>
<dbReference type="PANTHER" id="PTHR45453">
    <property type="entry name" value="PHOSPHATE REGULON SENSOR PROTEIN PHOR"/>
    <property type="match status" value="1"/>
</dbReference>
<dbReference type="EC" id="2.7.13.3" evidence="3"/>
<evidence type="ECO:0000256" key="8">
    <source>
        <dbReference type="SAM" id="Phobius"/>
    </source>
</evidence>
<comment type="subcellular location">
    <subcellularLocation>
        <location evidence="2">Membrane</location>
    </subcellularLocation>
</comment>
<evidence type="ECO:0000313" key="11">
    <source>
        <dbReference type="Proteomes" id="UP000190890"/>
    </source>
</evidence>
<dbReference type="SMART" id="SM00388">
    <property type="entry name" value="HisKA"/>
    <property type="match status" value="1"/>
</dbReference>
<organism evidence="10 11">
    <name type="scientific">Clostridium puniceum</name>
    <dbReference type="NCBI Taxonomy" id="29367"/>
    <lineage>
        <taxon>Bacteria</taxon>
        <taxon>Bacillati</taxon>
        <taxon>Bacillota</taxon>
        <taxon>Clostridia</taxon>
        <taxon>Eubacteriales</taxon>
        <taxon>Clostridiaceae</taxon>
        <taxon>Clostridium</taxon>
    </lineage>
</organism>
<dbReference type="SMART" id="SM00387">
    <property type="entry name" value="HATPase_c"/>
    <property type="match status" value="1"/>
</dbReference>
<dbReference type="PRINTS" id="PR00344">
    <property type="entry name" value="BCTRLSENSOR"/>
</dbReference>
<dbReference type="Gene3D" id="1.10.287.130">
    <property type="match status" value="1"/>
</dbReference>
<dbReference type="AlphaFoldDB" id="A0A1S8TE59"/>
<dbReference type="GO" id="GO:0016036">
    <property type="term" value="P:cellular response to phosphate starvation"/>
    <property type="evidence" value="ECO:0007669"/>
    <property type="project" value="TreeGrafter"/>
</dbReference>
<dbReference type="InterPro" id="IPR036097">
    <property type="entry name" value="HisK_dim/P_sf"/>
</dbReference>
<evidence type="ECO:0000313" key="10">
    <source>
        <dbReference type="EMBL" id="OOM75909.1"/>
    </source>
</evidence>
<keyword evidence="8" id="KW-0472">Membrane</keyword>
<evidence type="ECO:0000256" key="4">
    <source>
        <dbReference type="ARBA" id="ARBA00022553"/>
    </source>
</evidence>
<keyword evidence="7" id="KW-0902">Two-component regulatory system</keyword>
<dbReference type="InterPro" id="IPR036890">
    <property type="entry name" value="HATPase_C_sf"/>
</dbReference>
<dbReference type="InterPro" id="IPR003661">
    <property type="entry name" value="HisK_dim/P_dom"/>
</dbReference>
<keyword evidence="11" id="KW-1185">Reference proteome</keyword>
<accession>A0A1S8TE59</accession>
<feature type="transmembrane region" description="Helical" evidence="8">
    <location>
        <begin position="51"/>
        <end position="72"/>
    </location>
</feature>
<evidence type="ECO:0000256" key="5">
    <source>
        <dbReference type="ARBA" id="ARBA00022679"/>
    </source>
</evidence>
<dbReference type="SUPFAM" id="SSF55874">
    <property type="entry name" value="ATPase domain of HSP90 chaperone/DNA topoisomerase II/histidine kinase"/>
    <property type="match status" value="1"/>
</dbReference>
<keyword evidence="5 10" id="KW-0808">Transferase</keyword>
<dbReference type="InterPro" id="IPR003594">
    <property type="entry name" value="HATPase_dom"/>
</dbReference>
<keyword evidence="4" id="KW-0597">Phosphoprotein</keyword>